<gene>
    <name evidence="5" type="primary">phhB</name>
    <name evidence="6" type="ORF">K3718_02115</name>
    <name evidence="5" type="ORF">PHA8399_00825</name>
</gene>
<comment type="similarity">
    <text evidence="2 4">Belongs to the pterin-4-alpha-carbinolamine dehydratase family.</text>
</comment>
<dbReference type="CDD" id="cd00914">
    <property type="entry name" value="PCD_DCoH_subfamily_b"/>
    <property type="match status" value="1"/>
</dbReference>
<protein>
    <recommendedName>
        <fullName evidence="4">Putative pterin-4-alpha-carbinolamine dehydratase</fullName>
        <shortName evidence="4">PHS</shortName>
        <ecNumber evidence="4">4.2.1.96</ecNumber>
    </recommendedName>
    <alternativeName>
        <fullName evidence="4">4-alpha-hydroxy-tetrahydropterin dehydratase</fullName>
    </alternativeName>
    <alternativeName>
        <fullName evidence="4">Pterin carbinolamine dehydratase</fullName>
        <shortName evidence="4">PCD</shortName>
    </alternativeName>
</protein>
<evidence type="ECO:0000256" key="3">
    <source>
        <dbReference type="ARBA" id="ARBA00023239"/>
    </source>
</evidence>
<evidence type="ECO:0000256" key="2">
    <source>
        <dbReference type="ARBA" id="ARBA00006472"/>
    </source>
</evidence>
<dbReference type="GO" id="GO:0008124">
    <property type="term" value="F:4-alpha-hydroxytetrahydrobiopterin dehydratase activity"/>
    <property type="evidence" value="ECO:0007669"/>
    <property type="project" value="UniProtKB-UniRule"/>
</dbReference>
<dbReference type="RefSeq" id="WP_058284916.1">
    <property type="nucleotide sequence ID" value="NZ_CP041159.1"/>
</dbReference>
<reference evidence="5 7" key="1">
    <citation type="submission" date="2015-09" db="EMBL/GenBank/DDBJ databases">
        <authorList>
            <consortium name="Swine Surveillance"/>
        </authorList>
    </citation>
    <scope>NUCLEOTIDE SEQUENCE [LARGE SCALE GENOMIC DNA]</scope>
    <source>
        <strain evidence="5 7">CECT 8399</strain>
    </source>
</reference>
<dbReference type="Pfam" id="PF01329">
    <property type="entry name" value="Pterin_4a"/>
    <property type="match status" value="1"/>
</dbReference>
<dbReference type="EMBL" id="CYSR01000010">
    <property type="protein sequence ID" value="CUH98710.1"/>
    <property type="molecule type" value="Genomic_DNA"/>
</dbReference>
<dbReference type="Gene3D" id="3.30.1360.20">
    <property type="entry name" value="Transcriptional coactivator/pterin dehydratase"/>
    <property type="match status" value="1"/>
</dbReference>
<organism evidence="5 7">
    <name type="scientific">Leisingera aquaemixtae</name>
    <dbReference type="NCBI Taxonomy" id="1396826"/>
    <lineage>
        <taxon>Bacteria</taxon>
        <taxon>Pseudomonadati</taxon>
        <taxon>Pseudomonadota</taxon>
        <taxon>Alphaproteobacteria</taxon>
        <taxon>Rhodobacterales</taxon>
        <taxon>Roseobacteraceae</taxon>
        <taxon>Leisingera</taxon>
    </lineage>
</organism>
<dbReference type="SUPFAM" id="SSF55248">
    <property type="entry name" value="PCD-like"/>
    <property type="match status" value="1"/>
</dbReference>
<accession>A0A0P1HM88</accession>
<dbReference type="EMBL" id="CP081051">
    <property type="protein sequence ID" value="UWQ41908.1"/>
    <property type="molecule type" value="Genomic_DNA"/>
</dbReference>
<keyword evidence="3 4" id="KW-0456">Lyase</keyword>
<reference evidence="6" key="2">
    <citation type="submission" date="2021-08" db="EMBL/GenBank/DDBJ databases">
        <authorList>
            <person name="Nwanade C."/>
            <person name="Wang M."/>
            <person name="Masoudi A."/>
            <person name="Yu Z."/>
            <person name="Liu J."/>
        </authorList>
    </citation>
    <scope>NUCLEOTIDE SEQUENCE</scope>
    <source>
        <strain evidence="6">S166</strain>
    </source>
</reference>
<dbReference type="HAMAP" id="MF_00434">
    <property type="entry name" value="Pterin_4_alpha"/>
    <property type="match status" value="1"/>
</dbReference>
<evidence type="ECO:0000313" key="8">
    <source>
        <dbReference type="Proteomes" id="UP001058514"/>
    </source>
</evidence>
<dbReference type="GO" id="GO:0006729">
    <property type="term" value="P:tetrahydrobiopterin biosynthetic process"/>
    <property type="evidence" value="ECO:0007669"/>
    <property type="project" value="InterPro"/>
</dbReference>
<dbReference type="InterPro" id="IPR036428">
    <property type="entry name" value="PCD_sf"/>
</dbReference>
<name>A0A0P1HM88_9RHOB</name>
<evidence type="ECO:0000313" key="6">
    <source>
        <dbReference type="EMBL" id="UWQ41908.1"/>
    </source>
</evidence>
<dbReference type="PANTHER" id="PTHR12599:SF0">
    <property type="entry name" value="PTERIN-4-ALPHA-CARBINOLAMINE DEHYDRATASE"/>
    <property type="match status" value="1"/>
</dbReference>
<dbReference type="Proteomes" id="UP001058514">
    <property type="component" value="Chromosome"/>
</dbReference>
<dbReference type="NCBIfam" id="NF002018">
    <property type="entry name" value="PRK00823.1-3"/>
    <property type="match status" value="1"/>
</dbReference>
<proteinExistence type="inferred from homology"/>
<dbReference type="STRING" id="1396826.PHA8399_00825"/>
<keyword evidence="8" id="KW-1185">Reference proteome</keyword>
<dbReference type="Proteomes" id="UP000051326">
    <property type="component" value="Unassembled WGS sequence"/>
</dbReference>
<sequence>MTEKLSDATRGPLLEPLFATGWEMVEGRDAITKTFKFSNFADAFGWMTRAAIWAEKWNHHPEWSNVYNKVTVVLTTHDVDGISSQDAKLARKMDGLYGEPQT</sequence>
<evidence type="ECO:0000313" key="7">
    <source>
        <dbReference type="Proteomes" id="UP000051326"/>
    </source>
</evidence>
<comment type="catalytic activity">
    <reaction evidence="1 4">
        <text>(4aS,6R)-4a-hydroxy-L-erythro-5,6,7,8-tetrahydrobiopterin = (6R)-L-erythro-6,7-dihydrobiopterin + H2O</text>
        <dbReference type="Rhea" id="RHEA:11920"/>
        <dbReference type="ChEBI" id="CHEBI:15377"/>
        <dbReference type="ChEBI" id="CHEBI:15642"/>
        <dbReference type="ChEBI" id="CHEBI:43120"/>
        <dbReference type="EC" id="4.2.1.96"/>
    </reaction>
</comment>
<evidence type="ECO:0000313" key="5">
    <source>
        <dbReference type="EMBL" id="CUH98710.1"/>
    </source>
</evidence>
<dbReference type="PANTHER" id="PTHR12599">
    <property type="entry name" value="PTERIN-4-ALPHA-CARBINOLAMINE DEHYDRATASE"/>
    <property type="match status" value="1"/>
</dbReference>
<evidence type="ECO:0000256" key="1">
    <source>
        <dbReference type="ARBA" id="ARBA00001554"/>
    </source>
</evidence>
<evidence type="ECO:0000256" key="4">
    <source>
        <dbReference type="HAMAP-Rule" id="MF_00434"/>
    </source>
</evidence>
<dbReference type="EC" id="4.2.1.96" evidence="4"/>
<dbReference type="AlphaFoldDB" id="A0A0P1HM88"/>
<dbReference type="InterPro" id="IPR001533">
    <property type="entry name" value="Pterin_deHydtase"/>
</dbReference>